<evidence type="ECO:0000313" key="9">
    <source>
        <dbReference type="Proteomes" id="UP001570846"/>
    </source>
</evidence>
<keyword evidence="9" id="KW-1185">Reference proteome</keyword>
<organism evidence="6 8">
    <name type="scientific">Rufibacter glacialis</name>
    <dbReference type="NCBI Taxonomy" id="1259555"/>
    <lineage>
        <taxon>Bacteria</taxon>
        <taxon>Pseudomonadati</taxon>
        <taxon>Bacteroidota</taxon>
        <taxon>Cytophagia</taxon>
        <taxon>Cytophagales</taxon>
        <taxon>Hymenobacteraceae</taxon>
        <taxon>Rufibacter</taxon>
    </lineage>
</organism>
<dbReference type="AlphaFoldDB" id="A0A5M8QIK8"/>
<dbReference type="RefSeq" id="WP_149098732.1">
    <property type="nucleotide sequence ID" value="NZ_BMMG01000003.1"/>
</dbReference>
<evidence type="ECO:0000313" key="7">
    <source>
        <dbReference type="EMBL" id="MFA1770728.1"/>
    </source>
</evidence>
<comment type="similarity">
    <text evidence="1 5">Belongs to the glycosyl hydrolase 43 family.</text>
</comment>
<evidence type="ECO:0000256" key="1">
    <source>
        <dbReference type="ARBA" id="ARBA00009865"/>
    </source>
</evidence>
<dbReference type="InterPro" id="IPR023296">
    <property type="entry name" value="Glyco_hydro_beta-prop_sf"/>
</dbReference>
<gene>
    <name evidence="7" type="ORF">ACD591_05450</name>
    <name evidence="6" type="ORF">FOE74_11505</name>
</gene>
<reference evidence="6 8" key="1">
    <citation type="submission" date="2019-07" db="EMBL/GenBank/DDBJ databases">
        <authorList>
            <person name="Qu J.-H."/>
        </authorList>
    </citation>
    <scope>NUCLEOTIDE SEQUENCE [LARGE SCALE GENOMIC DNA]</scope>
    <source>
        <strain evidence="6 8">MDT1-10-3</strain>
    </source>
</reference>
<keyword evidence="2 5" id="KW-0378">Hydrolase</keyword>
<dbReference type="Gene3D" id="2.115.10.20">
    <property type="entry name" value="Glycosyl hydrolase domain, family 43"/>
    <property type="match status" value="2"/>
</dbReference>
<dbReference type="Proteomes" id="UP001570846">
    <property type="component" value="Unassembled WGS sequence"/>
</dbReference>
<evidence type="ECO:0000256" key="3">
    <source>
        <dbReference type="ARBA" id="ARBA00023295"/>
    </source>
</evidence>
<accession>A0A5M8QIK8</accession>
<dbReference type="InterPro" id="IPR051795">
    <property type="entry name" value="Glycosyl_Hydrlase_43"/>
</dbReference>
<reference evidence="7 9" key="3">
    <citation type="submission" date="2024-08" db="EMBL/GenBank/DDBJ databases">
        <authorList>
            <person name="Wei W."/>
        </authorList>
    </citation>
    <scope>NUCLEOTIDE SEQUENCE [LARGE SCALE GENOMIC DNA]</scope>
    <source>
        <strain evidence="7 9">XU2</strain>
    </source>
</reference>
<dbReference type="EMBL" id="VKKZ01000020">
    <property type="protein sequence ID" value="KAA6434790.1"/>
    <property type="molecule type" value="Genomic_DNA"/>
</dbReference>
<dbReference type="OrthoDB" id="3308423at2"/>
<reference evidence="6 8" key="2">
    <citation type="submission" date="2019-09" db="EMBL/GenBank/DDBJ databases">
        <title>A bacterium isolated from glacier soil.</title>
        <authorList>
            <person name="Liu Q."/>
        </authorList>
    </citation>
    <scope>NUCLEOTIDE SEQUENCE [LARGE SCALE GENOMIC DNA]</scope>
    <source>
        <strain evidence="6 8">MDT1-10-3</strain>
    </source>
</reference>
<dbReference type="Pfam" id="PF04616">
    <property type="entry name" value="Glyco_hydro_43"/>
    <property type="match status" value="2"/>
</dbReference>
<dbReference type="GO" id="GO:0005975">
    <property type="term" value="P:carbohydrate metabolic process"/>
    <property type="evidence" value="ECO:0007669"/>
    <property type="project" value="InterPro"/>
</dbReference>
<evidence type="ECO:0000313" key="6">
    <source>
        <dbReference type="EMBL" id="KAA6434790.1"/>
    </source>
</evidence>
<dbReference type="PANTHER" id="PTHR42812">
    <property type="entry name" value="BETA-XYLOSIDASE"/>
    <property type="match status" value="1"/>
</dbReference>
<feature type="site" description="Important for catalytic activity, responsible for pKa modulation of the active site Glu and correct orientation of both the proton donor and substrate" evidence="4">
    <location>
        <position position="227"/>
    </location>
</feature>
<dbReference type="EMBL" id="JBGOGF010000002">
    <property type="protein sequence ID" value="MFA1770728.1"/>
    <property type="molecule type" value="Genomic_DNA"/>
</dbReference>
<keyword evidence="3 5" id="KW-0326">Glycosidase</keyword>
<sequence length="480" mass="55136">MAILTSPHDAPFIFKINLRDNHEKDTSEFSIEVTGKDPKTDQVITSSYLLADKSHVAYLNFYDTLAKDFDLRVPLNRRREEKLFVKNNFNTLLNKNIAPTILYGYGDPAAIRVDGKEGQEKPWFYLLATSNDAPNSFPIIRSRDLTEWEFVSFVFPSGEKPEWAIDGENISDFWAPEMHKIQEEYVTCFVAREKETHELCIGIATSPEPTGPFVSGKEPLLKGNVIDPHIFVDDDKRVYFYWKEDNNDLWPSKLLDFLYRNPLFIKDLFLTKENQVTASFVLTLWPWTQTLKPMERFMVNQVLIEAVVSEFSAFYERLTGFMAQQPNSIQIEIKSLLEVLRTPIYSQQLTPAGYKLMGDKQKVIENDQEWEAHLVEGTWITKRNDKYYIFYSGNDFSTDQYGIGVGIAESPVGPFTKMDEPLLRSNSEWWAPGHPSIVVGPDGNSQMLLHAYYPGKAGYKQFRALLSVPIQFEPDGVLVV</sequence>
<evidence type="ECO:0000313" key="8">
    <source>
        <dbReference type="Proteomes" id="UP000323866"/>
    </source>
</evidence>
<evidence type="ECO:0000256" key="4">
    <source>
        <dbReference type="PIRSR" id="PIRSR606710-2"/>
    </source>
</evidence>
<protein>
    <submittedName>
        <fullName evidence="6">Family 43 glycosylhydrolase</fullName>
    </submittedName>
</protein>
<dbReference type="SUPFAM" id="SSF75005">
    <property type="entry name" value="Arabinanase/levansucrase/invertase"/>
    <property type="match status" value="1"/>
</dbReference>
<dbReference type="Proteomes" id="UP000323866">
    <property type="component" value="Unassembled WGS sequence"/>
</dbReference>
<proteinExistence type="inferred from homology"/>
<dbReference type="InterPro" id="IPR006710">
    <property type="entry name" value="Glyco_hydro_43"/>
</dbReference>
<name>A0A5M8QIK8_9BACT</name>
<comment type="caution">
    <text evidence="6">The sequence shown here is derived from an EMBL/GenBank/DDBJ whole genome shotgun (WGS) entry which is preliminary data.</text>
</comment>
<evidence type="ECO:0000256" key="5">
    <source>
        <dbReference type="RuleBase" id="RU361187"/>
    </source>
</evidence>
<dbReference type="GO" id="GO:0004553">
    <property type="term" value="F:hydrolase activity, hydrolyzing O-glycosyl compounds"/>
    <property type="evidence" value="ECO:0007669"/>
    <property type="project" value="InterPro"/>
</dbReference>
<dbReference type="PANTHER" id="PTHR42812:SF5">
    <property type="entry name" value="ENDO-ARABINASE"/>
    <property type="match status" value="1"/>
</dbReference>
<evidence type="ECO:0000256" key="2">
    <source>
        <dbReference type="ARBA" id="ARBA00022801"/>
    </source>
</evidence>